<evidence type="ECO:0000256" key="9">
    <source>
        <dbReference type="SAM" id="Phobius"/>
    </source>
</evidence>
<evidence type="ECO:0000259" key="11">
    <source>
        <dbReference type="Pfam" id="PF00912"/>
    </source>
</evidence>
<keyword evidence="6" id="KW-0511">Multifunctional enzyme</keyword>
<dbReference type="PANTHER" id="PTHR32282:SF33">
    <property type="entry name" value="PEPTIDOGLYCAN GLYCOSYLTRANSFERASE"/>
    <property type="match status" value="1"/>
</dbReference>
<protein>
    <recommendedName>
        <fullName evidence="7">peptidoglycan glycosyltransferase</fullName>
        <ecNumber evidence="7">2.4.99.28</ecNumber>
    </recommendedName>
</protein>
<dbReference type="Gene3D" id="1.10.3810.10">
    <property type="entry name" value="Biosynthetic peptidoglycan transglycosylase-like"/>
    <property type="match status" value="1"/>
</dbReference>
<dbReference type="InterPro" id="IPR050396">
    <property type="entry name" value="Glycosyltr_51/Transpeptidase"/>
</dbReference>
<keyword evidence="4" id="KW-0808">Transferase</keyword>
<dbReference type="PANTHER" id="PTHR32282">
    <property type="entry name" value="BINDING PROTEIN TRANSPEPTIDASE, PUTATIVE-RELATED"/>
    <property type="match status" value="1"/>
</dbReference>
<feature type="transmembrane region" description="Helical" evidence="9">
    <location>
        <begin position="32"/>
        <end position="53"/>
    </location>
</feature>
<dbReference type="Pfam" id="PF00912">
    <property type="entry name" value="Transgly"/>
    <property type="match status" value="1"/>
</dbReference>
<keyword evidence="1" id="KW-0121">Carboxypeptidase</keyword>
<evidence type="ECO:0000256" key="4">
    <source>
        <dbReference type="ARBA" id="ARBA00022679"/>
    </source>
</evidence>
<gene>
    <name evidence="12" type="ORF">A2750_03615</name>
</gene>
<evidence type="ECO:0000256" key="1">
    <source>
        <dbReference type="ARBA" id="ARBA00022645"/>
    </source>
</evidence>
<dbReference type="EC" id="2.4.99.28" evidence="7"/>
<keyword evidence="9" id="KW-0472">Membrane</keyword>
<dbReference type="SUPFAM" id="SSF53955">
    <property type="entry name" value="Lysozyme-like"/>
    <property type="match status" value="1"/>
</dbReference>
<organism evidence="12 13">
    <name type="scientific">Candidatus Yanofskybacteria bacterium RIFCSPHIGHO2_01_FULL_45_42</name>
    <dbReference type="NCBI Taxonomy" id="1802671"/>
    <lineage>
        <taxon>Bacteria</taxon>
        <taxon>Candidatus Yanofskyibacteriota</taxon>
    </lineage>
</organism>
<dbReference type="InterPro" id="IPR023346">
    <property type="entry name" value="Lysozyme-like_dom_sf"/>
</dbReference>
<proteinExistence type="predicted"/>
<comment type="catalytic activity">
    <reaction evidence="8">
        <text>[GlcNAc-(1-&gt;4)-Mur2Ac(oyl-L-Ala-gamma-D-Glu-L-Lys-D-Ala-D-Ala)](n)-di-trans,octa-cis-undecaprenyl diphosphate + beta-D-GlcNAc-(1-&gt;4)-Mur2Ac(oyl-L-Ala-gamma-D-Glu-L-Lys-D-Ala-D-Ala)-di-trans,octa-cis-undecaprenyl diphosphate = [GlcNAc-(1-&gt;4)-Mur2Ac(oyl-L-Ala-gamma-D-Glu-L-Lys-D-Ala-D-Ala)](n+1)-di-trans,octa-cis-undecaprenyl diphosphate + di-trans,octa-cis-undecaprenyl diphosphate + H(+)</text>
        <dbReference type="Rhea" id="RHEA:23708"/>
        <dbReference type="Rhea" id="RHEA-COMP:9602"/>
        <dbReference type="Rhea" id="RHEA-COMP:9603"/>
        <dbReference type="ChEBI" id="CHEBI:15378"/>
        <dbReference type="ChEBI" id="CHEBI:58405"/>
        <dbReference type="ChEBI" id="CHEBI:60033"/>
        <dbReference type="ChEBI" id="CHEBI:78435"/>
        <dbReference type="EC" id="2.4.99.28"/>
    </reaction>
</comment>
<dbReference type="AlphaFoldDB" id="A0A1F8F0Y6"/>
<evidence type="ECO:0000256" key="5">
    <source>
        <dbReference type="ARBA" id="ARBA00022801"/>
    </source>
</evidence>
<dbReference type="EMBL" id="MGJL01000034">
    <property type="protein sequence ID" value="OGN06797.1"/>
    <property type="molecule type" value="Genomic_DNA"/>
</dbReference>
<dbReference type="InterPro" id="IPR036950">
    <property type="entry name" value="PBP_transglycosylase"/>
</dbReference>
<evidence type="ECO:0000313" key="12">
    <source>
        <dbReference type="EMBL" id="OGN06797.1"/>
    </source>
</evidence>
<keyword evidence="9" id="KW-1133">Transmembrane helix</keyword>
<keyword evidence="3" id="KW-0328">Glycosyltransferase</keyword>
<keyword evidence="5" id="KW-0378">Hydrolase</keyword>
<dbReference type="GO" id="GO:0006508">
    <property type="term" value="P:proteolysis"/>
    <property type="evidence" value="ECO:0007669"/>
    <property type="project" value="UniProtKB-KW"/>
</dbReference>
<evidence type="ECO:0000256" key="3">
    <source>
        <dbReference type="ARBA" id="ARBA00022676"/>
    </source>
</evidence>
<dbReference type="GO" id="GO:0004180">
    <property type="term" value="F:carboxypeptidase activity"/>
    <property type="evidence" value="ECO:0007669"/>
    <property type="project" value="UniProtKB-KW"/>
</dbReference>
<dbReference type="Proteomes" id="UP000178023">
    <property type="component" value="Unassembled WGS sequence"/>
</dbReference>
<dbReference type="Pfam" id="PF00905">
    <property type="entry name" value="Transpeptidase"/>
    <property type="match status" value="1"/>
</dbReference>
<feature type="domain" description="Glycosyl transferase family 51" evidence="11">
    <location>
        <begin position="80"/>
        <end position="319"/>
    </location>
</feature>
<dbReference type="InterPro" id="IPR012338">
    <property type="entry name" value="Beta-lactam/transpept-like"/>
</dbReference>
<dbReference type="GO" id="GO:0008658">
    <property type="term" value="F:penicillin binding"/>
    <property type="evidence" value="ECO:0007669"/>
    <property type="project" value="InterPro"/>
</dbReference>
<evidence type="ECO:0000313" key="13">
    <source>
        <dbReference type="Proteomes" id="UP000178023"/>
    </source>
</evidence>
<evidence type="ECO:0000259" key="10">
    <source>
        <dbReference type="Pfam" id="PF00905"/>
    </source>
</evidence>
<evidence type="ECO:0000256" key="8">
    <source>
        <dbReference type="ARBA" id="ARBA00049902"/>
    </source>
</evidence>
<keyword evidence="2" id="KW-0645">Protease</keyword>
<evidence type="ECO:0000256" key="7">
    <source>
        <dbReference type="ARBA" id="ARBA00044770"/>
    </source>
</evidence>
<comment type="caution">
    <text evidence="12">The sequence shown here is derived from an EMBL/GenBank/DDBJ whole genome shotgun (WGS) entry which is preliminary data.</text>
</comment>
<keyword evidence="9" id="KW-0812">Transmembrane</keyword>
<accession>A0A1F8F0Y6</accession>
<evidence type="ECO:0000256" key="2">
    <source>
        <dbReference type="ARBA" id="ARBA00022670"/>
    </source>
</evidence>
<sequence>MDKPSLKASDSFWIRAKKRFNRKPVRNCLKTLFALVLLIMAVHIGWIANYILFNRENMPDINILLKLELSVVGTIYDENGKTIANLSNEFRWMVRPEEIPPIVEQAFLSAEDKSFYYHNGISWRDIGRAVWINGGHIFDRLLSDRSIDLTPTQGASTLDQQLVRLVYLKDKTSAEDSEQLLYDNYFTRLALIIPILSDIPDINKGWRKIEEARLALWVNEEFTKPDNFGSRQRAKEEILARYLSLANFRYAYGVKAAARFYFDKDLSNFDFNDTDKAAFLAGVIKNPTLYAPRINQEADDTSVIGLRQINRRNAVLDLMVKNRYLSREDAVKFKEKKIPIPTRDMRNTTDAPTVVGETLQEIRRNNLGVGHLFNGDVMIHTTVDLDIQKIAQEACENGLDQYEKRRPEHRAQTQCSAIVLRNGDAAILAEVGGRKFYQGREYRYSDLNRVNRMRQIGSSFKPFVYLTAFMNGWEPDSKIVDSPFPISMGYGRGYHWINNYDRKFLGEITLCEALYRSRNVPTVRLTMALGNGSFEESGMKKVIDTARMLGVKSPFHSDTDHLGRTVYYPTSALGASEMTLLELTNAYREIASGISVEPFIVQRVIGRNGEDVFEKPYTGKPSAIDPGALAMVRHCLRKVVTQPGGTAYSLTASNFSVPVMGKTGTTDDFRNALFIGSTYGLNGITVGTEINFDDNAELGDSETGARTALPIFKEIMGEIYELNLALSPPEFPK</sequence>
<name>A0A1F8F0Y6_9BACT</name>
<evidence type="ECO:0000256" key="6">
    <source>
        <dbReference type="ARBA" id="ARBA00023268"/>
    </source>
</evidence>
<dbReference type="Gene3D" id="3.40.710.10">
    <property type="entry name" value="DD-peptidase/beta-lactamase superfamily"/>
    <property type="match status" value="1"/>
</dbReference>
<feature type="domain" description="Penicillin-binding protein transpeptidase" evidence="10">
    <location>
        <begin position="416"/>
        <end position="716"/>
    </location>
</feature>
<dbReference type="SUPFAM" id="SSF56601">
    <property type="entry name" value="beta-lactamase/transpeptidase-like"/>
    <property type="match status" value="1"/>
</dbReference>
<dbReference type="GO" id="GO:0008955">
    <property type="term" value="F:peptidoglycan glycosyltransferase activity"/>
    <property type="evidence" value="ECO:0007669"/>
    <property type="project" value="UniProtKB-EC"/>
</dbReference>
<reference evidence="12 13" key="1">
    <citation type="journal article" date="2016" name="Nat. Commun.">
        <title>Thousands of microbial genomes shed light on interconnected biogeochemical processes in an aquifer system.</title>
        <authorList>
            <person name="Anantharaman K."/>
            <person name="Brown C.T."/>
            <person name="Hug L.A."/>
            <person name="Sharon I."/>
            <person name="Castelle C.J."/>
            <person name="Probst A.J."/>
            <person name="Thomas B.C."/>
            <person name="Singh A."/>
            <person name="Wilkins M.J."/>
            <person name="Karaoz U."/>
            <person name="Brodie E.L."/>
            <person name="Williams K.H."/>
            <person name="Hubbard S.S."/>
            <person name="Banfield J.F."/>
        </authorList>
    </citation>
    <scope>NUCLEOTIDE SEQUENCE [LARGE SCALE GENOMIC DNA]</scope>
</reference>
<dbReference type="InterPro" id="IPR001460">
    <property type="entry name" value="PCN-bd_Tpept"/>
</dbReference>
<dbReference type="InterPro" id="IPR001264">
    <property type="entry name" value="Glyco_trans_51"/>
</dbReference>